<evidence type="ECO:0000313" key="7">
    <source>
        <dbReference type="EMBL" id="SEM60159.1"/>
    </source>
</evidence>
<dbReference type="STRING" id="235985.SAMN05414137_13661"/>
<dbReference type="RefSeq" id="WP_052439418.1">
    <property type="nucleotide sequence ID" value="NZ_BBPN01000050.1"/>
</dbReference>
<evidence type="ECO:0000256" key="4">
    <source>
        <dbReference type="ARBA" id="ARBA00023163"/>
    </source>
</evidence>
<keyword evidence="4" id="KW-0804">Transcription</keyword>
<dbReference type="AlphaFoldDB" id="A0A1H7ZRM5"/>
<dbReference type="GO" id="GO:0016987">
    <property type="term" value="F:sigma factor activity"/>
    <property type="evidence" value="ECO:0007669"/>
    <property type="project" value="UniProtKB-KW"/>
</dbReference>
<keyword evidence="3" id="KW-0238">DNA-binding</keyword>
<dbReference type="SUPFAM" id="SSF88946">
    <property type="entry name" value="Sigma2 domain of RNA polymerase sigma factors"/>
    <property type="match status" value="1"/>
</dbReference>
<dbReference type="InterPro" id="IPR013325">
    <property type="entry name" value="RNA_pol_sigma_r2"/>
</dbReference>
<sequence>MADAVLASLTEEELLTCLRQQPRPPVQARTEISQEIVRRAWPTSSSVLERVFEPGEHRVTWDSACQEANRLLEEVRWPRQNLDAWMAEIVLLTAWHEPRAGKESRTRALAALLEHHRPWLHRTLARRLRNQDRAEDVVQDLVIDLWNALEAGNLPQSDRFRAWIGGFVRHRTARYWTETGKAELLGLTEDTVGELADQRLPLPLPPGHHAVRLTDFHQLFPQVQGTLEPEDAQLFELRVQRGMTIAETAAVLGRPDSQMERAARKLDVTLGARFRMLLLVSYGDRGRCAALTGLLDRHRHDGRVRFTRLLCDEVAQHLRDCTRCREQLRCLHKVPVTECGTCLMCRHGRGDCGLCRREMARLYWRATPVLVPLVFGAAFRERIGDGLRLAAAAGSAGSNNASGGTAGSPVSRPPGRPVEEQRGPGAASRPRFRRRLVRSLAGVTAVVTVVAILLAVRPGQGGHGAGDGQAVAASMPLVAYATPTGILTRQGAAGEHLVTKVPTGTQVTELSWSMDHHWLGWTTLPTTSGGGTLQVHLTSLADGVSHSWDCAACTGIGFLGDQLYSTQNATSLTTFPQSGAAPGVLTLQGLPPAVSTLNPDQLSLEVLRPTSAGNELLLFWADSTGGAPVMRLLRADARGLVASVTSGQLPAAPGGDRAQGEPTSLSPDGSMLAYGGNVLGGDVCESSDSVTVVNLGTGQQVASVQLPGTTAHPTRVVSVWTDGHGTVYAGAFPQAFTCPPVASPSPSASPGAPAPEIYRLDGGTWTDTHTTASAEAETATGWSALIPVAAPAPTASASAGSARQLRLPTDTTAFAWAPASWTTPVLGRLWSTYQQGFGQVAPVSVFNGGDPTGAIQGMHWTSWGGPQAVGTGTGWYPGTNVANGHPSPARLVASDLGLCDGILAYRAVDWYFPQESGTKPTAHYSICN</sequence>
<dbReference type="PANTHER" id="PTHR43133:SF8">
    <property type="entry name" value="RNA POLYMERASE SIGMA FACTOR HI_1459-RELATED"/>
    <property type="match status" value="1"/>
</dbReference>
<keyword evidence="1" id="KW-0805">Transcription regulation</keyword>
<keyword evidence="2" id="KW-0731">Sigma factor</keyword>
<protein>
    <submittedName>
        <fullName evidence="7">RNA polymerase sigma factor, sigma-70 family</fullName>
    </submittedName>
</protein>
<keyword evidence="8" id="KW-1185">Reference proteome</keyword>
<feature type="domain" description="RNA polymerase sigma-70 region 2" evidence="6">
    <location>
        <begin position="112"/>
        <end position="178"/>
    </location>
</feature>
<evidence type="ECO:0000256" key="5">
    <source>
        <dbReference type="SAM" id="MobiDB-lite"/>
    </source>
</evidence>
<dbReference type="Proteomes" id="UP000183015">
    <property type="component" value="Unassembled WGS sequence"/>
</dbReference>
<dbReference type="InterPro" id="IPR039425">
    <property type="entry name" value="RNA_pol_sigma-70-like"/>
</dbReference>
<evidence type="ECO:0000313" key="8">
    <source>
        <dbReference type="Proteomes" id="UP000183015"/>
    </source>
</evidence>
<name>A0A1H7ZRM5_STRJI</name>
<dbReference type="eggNOG" id="ENOG5030IGA">
    <property type="taxonomic scope" value="Bacteria"/>
</dbReference>
<evidence type="ECO:0000256" key="1">
    <source>
        <dbReference type="ARBA" id="ARBA00023015"/>
    </source>
</evidence>
<dbReference type="PANTHER" id="PTHR43133">
    <property type="entry name" value="RNA POLYMERASE ECF-TYPE SIGMA FACTO"/>
    <property type="match status" value="1"/>
</dbReference>
<evidence type="ECO:0000256" key="3">
    <source>
        <dbReference type="ARBA" id="ARBA00023125"/>
    </source>
</evidence>
<dbReference type="InterPro" id="IPR007627">
    <property type="entry name" value="RNA_pol_sigma70_r2"/>
</dbReference>
<feature type="region of interest" description="Disordered" evidence="5">
    <location>
        <begin position="395"/>
        <end position="430"/>
    </location>
</feature>
<dbReference type="Pfam" id="PF04542">
    <property type="entry name" value="Sigma70_r2"/>
    <property type="match status" value="1"/>
</dbReference>
<dbReference type="GO" id="GO:0003677">
    <property type="term" value="F:DNA binding"/>
    <property type="evidence" value="ECO:0007669"/>
    <property type="project" value="UniProtKB-KW"/>
</dbReference>
<organism evidence="7 8">
    <name type="scientific">Streptacidiphilus jiangxiensis</name>
    <dbReference type="NCBI Taxonomy" id="235985"/>
    <lineage>
        <taxon>Bacteria</taxon>
        <taxon>Bacillati</taxon>
        <taxon>Actinomycetota</taxon>
        <taxon>Actinomycetes</taxon>
        <taxon>Kitasatosporales</taxon>
        <taxon>Streptomycetaceae</taxon>
        <taxon>Streptacidiphilus</taxon>
    </lineage>
</organism>
<dbReference type="Gene3D" id="1.10.1740.10">
    <property type="match status" value="1"/>
</dbReference>
<gene>
    <name evidence="7" type="ORF">SAMN05414137_13661</name>
</gene>
<reference evidence="8" key="1">
    <citation type="submission" date="2016-10" db="EMBL/GenBank/DDBJ databases">
        <authorList>
            <person name="Varghese N."/>
        </authorList>
    </citation>
    <scope>NUCLEOTIDE SEQUENCE [LARGE SCALE GENOMIC DNA]</scope>
    <source>
        <strain evidence="8">DSM 45096 / BCRC 16803 / CGMCC 4.1857 / CIP 109030 / JCM 12277 / KCTC 19219 / NBRC 100920 / 33214</strain>
    </source>
</reference>
<dbReference type="GO" id="GO:0006352">
    <property type="term" value="P:DNA-templated transcription initiation"/>
    <property type="evidence" value="ECO:0007669"/>
    <property type="project" value="InterPro"/>
</dbReference>
<dbReference type="OrthoDB" id="8611574at2"/>
<accession>A0A1H7ZRM5</accession>
<dbReference type="EMBL" id="FOAZ01000036">
    <property type="protein sequence ID" value="SEM60159.1"/>
    <property type="molecule type" value="Genomic_DNA"/>
</dbReference>
<proteinExistence type="predicted"/>
<evidence type="ECO:0000259" key="6">
    <source>
        <dbReference type="Pfam" id="PF04542"/>
    </source>
</evidence>
<evidence type="ECO:0000256" key="2">
    <source>
        <dbReference type="ARBA" id="ARBA00023082"/>
    </source>
</evidence>